<organism evidence="2">
    <name type="scientific">Pundamilia nyererei</name>
    <dbReference type="NCBI Taxonomy" id="303518"/>
    <lineage>
        <taxon>Eukaryota</taxon>
        <taxon>Metazoa</taxon>
        <taxon>Chordata</taxon>
        <taxon>Craniata</taxon>
        <taxon>Vertebrata</taxon>
        <taxon>Euteleostomi</taxon>
        <taxon>Actinopterygii</taxon>
        <taxon>Neopterygii</taxon>
        <taxon>Teleostei</taxon>
        <taxon>Neoteleostei</taxon>
        <taxon>Acanthomorphata</taxon>
        <taxon>Ovalentaria</taxon>
        <taxon>Cichlomorphae</taxon>
        <taxon>Cichliformes</taxon>
        <taxon>Cichlidae</taxon>
        <taxon>African cichlids</taxon>
        <taxon>Pseudocrenilabrinae</taxon>
        <taxon>Haplochromini</taxon>
        <taxon>Pundamilia</taxon>
    </lineage>
</organism>
<keyword evidence="1" id="KW-0339">Growth factor</keyword>
<dbReference type="GO" id="GO:0005125">
    <property type="term" value="F:cytokine activity"/>
    <property type="evidence" value="ECO:0007669"/>
    <property type="project" value="UniProtKB-KW"/>
</dbReference>
<comment type="subunit">
    <text evidence="1">Heterodimer with IL12B; disulfide-linked. The heterodimer is known as interleukin IL-12.</text>
</comment>
<keyword evidence="1" id="KW-0202">Cytokine</keyword>
<accession>A0A3B4FI35</accession>
<sequence>ICLFHLFYVASCVLLLSLSWRTSEALPVPAPSPGTGGQCADFYKMLLLNISKALDSIYLSDGIQSEKIEMRNTGETVLACAPTLTQNLGCVTQRNSSFSESECLKNIKKDLLYYHAAIASYLTGPLKNGPEEIRLLSPIVEITKNLTENCFPQLDVENLPSKDAKVWGNESYNNRLEMNKMMKGFHIRAITINRAIGYISSGDHRK</sequence>
<dbReference type="GeneTree" id="ENSGT00390000016906"/>
<dbReference type="InterPro" id="IPR004281">
    <property type="entry name" value="IL-12_alpha"/>
</dbReference>
<name>A0A3B4FI35_9CICH</name>
<dbReference type="SUPFAM" id="SSF47266">
    <property type="entry name" value="4-helical cytokines"/>
    <property type="match status" value="1"/>
</dbReference>
<dbReference type="GO" id="GO:0005615">
    <property type="term" value="C:extracellular space"/>
    <property type="evidence" value="ECO:0007669"/>
    <property type="project" value="UniProtKB-KW"/>
</dbReference>
<feature type="signal peptide" evidence="1">
    <location>
        <begin position="1"/>
        <end position="25"/>
    </location>
</feature>
<keyword evidence="1" id="KW-0732">Signal</keyword>
<dbReference type="Ensembl" id="ENSPNYT00000009641.1">
    <property type="protein sequence ID" value="ENSPNYP00000009424.1"/>
    <property type="gene ID" value="ENSPNYG00000007106.1"/>
</dbReference>
<comment type="similarity">
    <text evidence="1">Belongs to the IL-6 superfamily.</text>
</comment>
<evidence type="ECO:0000313" key="2">
    <source>
        <dbReference type="Ensembl" id="ENSPNYP00000009424.1"/>
    </source>
</evidence>
<feature type="chain" id="PRO_5017103361" description="Interleukin-12 subunit alpha" evidence="1">
    <location>
        <begin position="26"/>
        <end position="206"/>
    </location>
</feature>
<dbReference type="Gene3D" id="1.20.1250.10">
    <property type="match status" value="1"/>
</dbReference>
<comment type="subcellular location">
    <subcellularLocation>
        <location evidence="1">Secreted</location>
    </subcellularLocation>
</comment>
<protein>
    <recommendedName>
        <fullName evidence="1">Interleukin-12 subunit alpha</fullName>
        <shortName evidence="1">IL-12A</shortName>
    </recommendedName>
</protein>
<dbReference type="GO" id="GO:0008083">
    <property type="term" value="F:growth factor activity"/>
    <property type="evidence" value="ECO:0007669"/>
    <property type="project" value="UniProtKB-KW"/>
</dbReference>
<dbReference type="Pfam" id="PF03039">
    <property type="entry name" value="IL12"/>
    <property type="match status" value="1"/>
</dbReference>
<keyword evidence="1" id="KW-0964">Secreted</keyword>
<dbReference type="GO" id="GO:0032496">
    <property type="term" value="P:response to lipopolysaccharide"/>
    <property type="evidence" value="ECO:0007669"/>
    <property type="project" value="Ensembl"/>
</dbReference>
<keyword evidence="1" id="KW-1015">Disulfide bond</keyword>
<gene>
    <name evidence="1" type="primary">IL12A</name>
</gene>
<proteinExistence type="inferred from homology"/>
<reference evidence="2" key="1">
    <citation type="submission" date="2023-09" db="UniProtKB">
        <authorList>
            <consortium name="Ensembl"/>
        </authorList>
    </citation>
    <scope>IDENTIFICATION</scope>
</reference>
<dbReference type="AlphaFoldDB" id="A0A3B4FI35"/>
<dbReference type="GO" id="GO:0006955">
    <property type="term" value="P:immune response"/>
    <property type="evidence" value="ECO:0007669"/>
    <property type="project" value="InterPro"/>
</dbReference>
<dbReference type="GO" id="GO:0005143">
    <property type="term" value="F:interleukin-12 receptor binding"/>
    <property type="evidence" value="ECO:0007669"/>
    <property type="project" value="InterPro"/>
</dbReference>
<dbReference type="GO" id="GO:0043330">
    <property type="term" value="P:response to exogenous dsRNA"/>
    <property type="evidence" value="ECO:0007669"/>
    <property type="project" value="Ensembl"/>
</dbReference>
<evidence type="ECO:0000256" key="1">
    <source>
        <dbReference type="RuleBase" id="RU363133"/>
    </source>
</evidence>
<dbReference type="InterPro" id="IPR009079">
    <property type="entry name" value="4_helix_cytokine-like_core"/>
</dbReference>